<dbReference type="EMBL" id="BTSX01000004">
    <property type="protein sequence ID" value="GMS94660.1"/>
    <property type="molecule type" value="Genomic_DNA"/>
</dbReference>
<reference evidence="1" key="1">
    <citation type="submission" date="2023-10" db="EMBL/GenBank/DDBJ databases">
        <title>Genome assembly of Pristionchus species.</title>
        <authorList>
            <person name="Yoshida K."/>
            <person name="Sommer R.J."/>
        </authorList>
    </citation>
    <scope>NUCLEOTIDE SEQUENCE</scope>
    <source>
        <strain evidence="1">RS0144</strain>
    </source>
</reference>
<accession>A0AAV5TJY0</accession>
<proteinExistence type="predicted"/>
<sequence length="126" mass="14148">MECDQKIRRGEDCSRFIIWCTSSVFSSLEESIALLYRTLLGHPLYSSPNTLCKRMLQSALIWIVPLPPSPVPLSSSAALQSFGSRCGDLSCCRRGRLGRPDRSGAPQEPTFRLCSGRNQVSRWRSR</sequence>
<name>A0AAV5TJY0_9BILA</name>
<evidence type="ECO:0000313" key="2">
    <source>
        <dbReference type="Proteomes" id="UP001432027"/>
    </source>
</evidence>
<keyword evidence="2" id="KW-1185">Reference proteome</keyword>
<dbReference type="Proteomes" id="UP001432027">
    <property type="component" value="Unassembled WGS sequence"/>
</dbReference>
<dbReference type="AlphaFoldDB" id="A0AAV5TJY0"/>
<gene>
    <name evidence="1" type="ORF">PENTCL1PPCAC_16835</name>
</gene>
<evidence type="ECO:0000313" key="1">
    <source>
        <dbReference type="EMBL" id="GMS94660.1"/>
    </source>
</evidence>
<comment type="caution">
    <text evidence="1">The sequence shown here is derived from an EMBL/GenBank/DDBJ whole genome shotgun (WGS) entry which is preliminary data.</text>
</comment>
<organism evidence="1 2">
    <name type="scientific">Pristionchus entomophagus</name>
    <dbReference type="NCBI Taxonomy" id="358040"/>
    <lineage>
        <taxon>Eukaryota</taxon>
        <taxon>Metazoa</taxon>
        <taxon>Ecdysozoa</taxon>
        <taxon>Nematoda</taxon>
        <taxon>Chromadorea</taxon>
        <taxon>Rhabditida</taxon>
        <taxon>Rhabditina</taxon>
        <taxon>Diplogasteromorpha</taxon>
        <taxon>Diplogasteroidea</taxon>
        <taxon>Neodiplogasteridae</taxon>
        <taxon>Pristionchus</taxon>
    </lineage>
</organism>
<protein>
    <submittedName>
        <fullName evidence="1">Uncharacterized protein</fullName>
    </submittedName>
</protein>